<evidence type="ECO:0000256" key="3">
    <source>
        <dbReference type="ARBA" id="ARBA00022840"/>
    </source>
</evidence>
<dbReference type="Pfam" id="PF01591">
    <property type="entry name" value="6PF2K"/>
    <property type="match status" value="1"/>
</dbReference>
<dbReference type="GO" id="GO:0003873">
    <property type="term" value="F:6-phosphofructo-2-kinase activity"/>
    <property type="evidence" value="ECO:0007669"/>
    <property type="project" value="InterPro"/>
</dbReference>
<dbReference type="SMART" id="SM00855">
    <property type="entry name" value="PGAM"/>
    <property type="match status" value="1"/>
</dbReference>
<dbReference type="EMBL" id="JASPKZ010004212">
    <property type="protein sequence ID" value="KAJ9590490.1"/>
    <property type="molecule type" value="Genomic_DNA"/>
</dbReference>
<dbReference type="Gene3D" id="3.40.50.300">
    <property type="entry name" value="P-loop containing nucleotide triphosphate hydrolases"/>
    <property type="match status" value="1"/>
</dbReference>
<proteinExistence type="inferred from homology"/>
<dbReference type="GO" id="GO:0004331">
    <property type="term" value="F:fructose-2,6-bisphosphate 2-phosphatase activity"/>
    <property type="evidence" value="ECO:0007669"/>
    <property type="project" value="TreeGrafter"/>
</dbReference>
<reference evidence="5" key="2">
    <citation type="submission" date="2023-05" db="EMBL/GenBank/DDBJ databases">
        <authorList>
            <person name="Fouks B."/>
        </authorList>
    </citation>
    <scope>NUCLEOTIDE SEQUENCE</scope>
    <source>
        <strain evidence="5">Stay&amp;Tobe</strain>
        <tissue evidence="5">Testes</tissue>
    </source>
</reference>
<dbReference type="SUPFAM" id="SSF53254">
    <property type="entry name" value="Phosphoglycerate mutase-like"/>
    <property type="match status" value="1"/>
</dbReference>
<dbReference type="Pfam" id="PF00300">
    <property type="entry name" value="His_Phos_1"/>
    <property type="match status" value="1"/>
</dbReference>
<feature type="domain" description="6-phosphofructo-2-kinase" evidence="4">
    <location>
        <begin position="1"/>
        <end position="202"/>
    </location>
</feature>
<dbReference type="Proteomes" id="UP001233999">
    <property type="component" value="Unassembled WGS sequence"/>
</dbReference>
<dbReference type="InterPro" id="IPR013079">
    <property type="entry name" value="6Phosfructo_kin"/>
</dbReference>
<dbReference type="GO" id="GO:0006000">
    <property type="term" value="P:fructose metabolic process"/>
    <property type="evidence" value="ECO:0007669"/>
    <property type="project" value="InterPro"/>
</dbReference>
<evidence type="ECO:0000256" key="1">
    <source>
        <dbReference type="ARBA" id="ARBA00008408"/>
    </source>
</evidence>
<dbReference type="FunFam" id="3.40.50.300:FF:000644">
    <property type="entry name" value="GpmB, Fructose-2,6-bisphosphatase"/>
    <property type="match status" value="1"/>
</dbReference>
<sequence length="284" mass="33202">MVGLPARGKTYISKKLCRYLKWIGFKTRVFNLGEYRRFKQKNADHTLFESDNEEGVALREQCATEALQDAAAWIQEGGEIAIIDATNSTISRRKKLLSFMREQRFKLFFIESICTDPELINHNIREVKVSSPDYKDKNAEAAYEDFVKRIAIYEKHYEPLDERVEPDTSFIKLINAGERVEIHNHEGPIQSRIIYYLMSLQLFPRVIYFTRHGESEFNVKNIIGGDCGLTKNGEKYAEALASFIDDMQIPNLRVWTSQMLRTIETAKHFKYPQEKWQILDEMKL</sequence>
<dbReference type="CDD" id="cd07067">
    <property type="entry name" value="HP_PGM_like"/>
    <property type="match status" value="1"/>
</dbReference>
<comment type="similarity">
    <text evidence="1">In the C-terminal section; belongs to the phosphoglycerate mutase family.</text>
</comment>
<evidence type="ECO:0000313" key="5">
    <source>
        <dbReference type="EMBL" id="KAJ9590490.1"/>
    </source>
</evidence>
<dbReference type="InterPro" id="IPR003094">
    <property type="entry name" value="6Pfruct_kin"/>
</dbReference>
<keyword evidence="3" id="KW-0067">ATP-binding</keyword>
<keyword evidence="6" id="KW-1185">Reference proteome</keyword>
<dbReference type="GO" id="GO:0005524">
    <property type="term" value="F:ATP binding"/>
    <property type="evidence" value="ECO:0007669"/>
    <property type="project" value="UniProtKB-KW"/>
</dbReference>
<dbReference type="PANTHER" id="PTHR10606">
    <property type="entry name" value="6-PHOSPHOFRUCTO-2-KINASE/FRUCTOSE-2,6-BISPHOSPHATASE"/>
    <property type="match status" value="1"/>
</dbReference>
<dbReference type="PANTHER" id="PTHR10606:SF44">
    <property type="entry name" value="6-PHOSPHOFRUCTO 2-KINASE_FRUCTOSE 2,6-BISPHOSPHATASE LONG FORM"/>
    <property type="match status" value="1"/>
</dbReference>
<protein>
    <recommendedName>
        <fullName evidence="4">6-phosphofructo-2-kinase domain-containing protein</fullName>
    </recommendedName>
</protein>
<gene>
    <name evidence="5" type="ORF">L9F63_016475</name>
</gene>
<dbReference type="PIRSF" id="PIRSF000709">
    <property type="entry name" value="6PFK_2-Ptase"/>
    <property type="match status" value="1"/>
</dbReference>
<evidence type="ECO:0000256" key="2">
    <source>
        <dbReference type="ARBA" id="ARBA00022741"/>
    </source>
</evidence>
<name>A0AAD8A1R0_DIPPU</name>
<reference evidence="5" key="1">
    <citation type="journal article" date="2023" name="IScience">
        <title>Live-bearing cockroach genome reveals convergent evolutionary mechanisms linked to viviparity in insects and beyond.</title>
        <authorList>
            <person name="Fouks B."/>
            <person name="Harrison M.C."/>
            <person name="Mikhailova A.A."/>
            <person name="Marchal E."/>
            <person name="English S."/>
            <person name="Carruthers M."/>
            <person name="Jennings E.C."/>
            <person name="Chiamaka E.L."/>
            <person name="Frigard R.A."/>
            <person name="Pippel M."/>
            <person name="Attardo G.M."/>
            <person name="Benoit J.B."/>
            <person name="Bornberg-Bauer E."/>
            <person name="Tobe S.S."/>
        </authorList>
    </citation>
    <scope>NUCLEOTIDE SEQUENCE</scope>
    <source>
        <strain evidence="5">Stay&amp;Tobe</strain>
    </source>
</reference>
<dbReference type="GO" id="GO:0006003">
    <property type="term" value="P:fructose 2,6-bisphosphate metabolic process"/>
    <property type="evidence" value="ECO:0007669"/>
    <property type="project" value="InterPro"/>
</dbReference>
<dbReference type="InterPro" id="IPR013078">
    <property type="entry name" value="His_Pase_superF_clade-1"/>
</dbReference>
<dbReference type="SUPFAM" id="SSF52540">
    <property type="entry name" value="P-loop containing nucleoside triphosphate hydrolases"/>
    <property type="match status" value="1"/>
</dbReference>
<feature type="non-terminal residue" evidence="5">
    <location>
        <position position="1"/>
    </location>
</feature>
<dbReference type="PRINTS" id="PR00991">
    <property type="entry name" value="6PFRUCTKNASE"/>
</dbReference>
<evidence type="ECO:0000259" key="4">
    <source>
        <dbReference type="Pfam" id="PF01591"/>
    </source>
</evidence>
<dbReference type="AlphaFoldDB" id="A0AAD8A1R0"/>
<evidence type="ECO:0000313" key="6">
    <source>
        <dbReference type="Proteomes" id="UP001233999"/>
    </source>
</evidence>
<dbReference type="InterPro" id="IPR027417">
    <property type="entry name" value="P-loop_NTPase"/>
</dbReference>
<accession>A0AAD8A1R0</accession>
<comment type="caution">
    <text evidence="5">The sequence shown here is derived from an EMBL/GenBank/DDBJ whole genome shotgun (WGS) entry which is preliminary data.</text>
</comment>
<organism evidence="5 6">
    <name type="scientific">Diploptera punctata</name>
    <name type="common">Pacific beetle cockroach</name>
    <dbReference type="NCBI Taxonomy" id="6984"/>
    <lineage>
        <taxon>Eukaryota</taxon>
        <taxon>Metazoa</taxon>
        <taxon>Ecdysozoa</taxon>
        <taxon>Arthropoda</taxon>
        <taxon>Hexapoda</taxon>
        <taxon>Insecta</taxon>
        <taxon>Pterygota</taxon>
        <taxon>Neoptera</taxon>
        <taxon>Polyneoptera</taxon>
        <taxon>Dictyoptera</taxon>
        <taxon>Blattodea</taxon>
        <taxon>Blaberoidea</taxon>
        <taxon>Blaberidae</taxon>
        <taxon>Diplopterinae</taxon>
        <taxon>Diploptera</taxon>
    </lineage>
</organism>
<keyword evidence="2" id="KW-0547">Nucleotide-binding</keyword>
<dbReference type="Gene3D" id="3.40.50.1240">
    <property type="entry name" value="Phosphoglycerate mutase-like"/>
    <property type="match status" value="1"/>
</dbReference>
<dbReference type="GO" id="GO:0005829">
    <property type="term" value="C:cytosol"/>
    <property type="evidence" value="ECO:0007669"/>
    <property type="project" value="TreeGrafter"/>
</dbReference>
<dbReference type="InterPro" id="IPR029033">
    <property type="entry name" value="His_PPase_superfam"/>
</dbReference>